<sequence length="210" mass="23374">MQFSRGVQILSEQLGLDPQFVARAVPIAEQMKPEVRAAHFGHLADWQVTQLSERNHDLYTVVVANLAMRLAGRRDDALLLMDIYKASTGTAAHRPLIRPGVGARPWNHDHRRVQDAVRILTAAGLPPIHTDGQQVHKPGFEVLPDCPDLPGWIFINPDPEAEQRTGFAGGRNGYLAVMHWAGWPILTDPMPHGLWAVCHPDHRNNPFPPS</sequence>
<dbReference type="Proteomes" id="UP000419138">
    <property type="component" value="Unassembled WGS sequence"/>
</dbReference>
<organism evidence="1 2">
    <name type="scientific">Streptomyces jumonjinensis</name>
    <dbReference type="NCBI Taxonomy" id="1945"/>
    <lineage>
        <taxon>Bacteria</taxon>
        <taxon>Bacillati</taxon>
        <taxon>Actinomycetota</taxon>
        <taxon>Actinomycetes</taxon>
        <taxon>Kitasatosporales</taxon>
        <taxon>Streptomycetaceae</taxon>
        <taxon>Streptomyces</taxon>
    </lineage>
</organism>
<proteinExistence type="predicted"/>
<dbReference type="OrthoDB" id="4071969at2"/>
<accession>A0A646KT87</accession>
<gene>
    <name evidence="1" type="ORF">FF041_36780</name>
</gene>
<evidence type="ECO:0000313" key="1">
    <source>
        <dbReference type="EMBL" id="MQT05453.1"/>
    </source>
</evidence>
<keyword evidence="2" id="KW-1185">Reference proteome</keyword>
<name>A0A646KT87_STRJU</name>
<dbReference type="AlphaFoldDB" id="A0A646KT87"/>
<dbReference type="EMBL" id="VCLA01000201">
    <property type="protein sequence ID" value="MQT05453.1"/>
    <property type="molecule type" value="Genomic_DNA"/>
</dbReference>
<reference evidence="1 2" key="1">
    <citation type="submission" date="2019-05" db="EMBL/GenBank/DDBJ databases">
        <title>Comparative genomics and metabolomics analyses of clavulanic acid producing Streptomyces species provides insight into specialized metabolism and evolution of beta-lactam biosynthetic gene clusters.</title>
        <authorList>
            <person name="Moore M.A."/>
            <person name="Cruz-Morales P."/>
            <person name="Barona Gomez F."/>
            <person name="Kapil T."/>
        </authorList>
    </citation>
    <scope>NUCLEOTIDE SEQUENCE [LARGE SCALE GENOMIC DNA]</scope>
    <source>
        <strain evidence="1 2">NRRL 5741</strain>
    </source>
</reference>
<comment type="caution">
    <text evidence="1">The sequence shown here is derived from an EMBL/GenBank/DDBJ whole genome shotgun (WGS) entry which is preliminary data.</text>
</comment>
<protein>
    <submittedName>
        <fullName evidence="1">Uncharacterized protein</fullName>
    </submittedName>
</protein>
<dbReference type="RefSeq" id="WP_153526887.1">
    <property type="nucleotide sequence ID" value="NZ_JBEPDZ010000027.1"/>
</dbReference>
<evidence type="ECO:0000313" key="2">
    <source>
        <dbReference type="Proteomes" id="UP000419138"/>
    </source>
</evidence>